<dbReference type="PANTHER" id="PTHR42911:SF1">
    <property type="entry name" value="MODULATOR OF FTSH PROTEASE HFLC"/>
    <property type="match status" value="1"/>
</dbReference>
<evidence type="ECO:0000256" key="2">
    <source>
        <dbReference type="ARBA" id="ARBA00007862"/>
    </source>
</evidence>
<keyword evidence="4 7" id="KW-1133">Transmembrane helix</keyword>
<dbReference type="CDD" id="cd03405">
    <property type="entry name" value="SPFH_HflC"/>
    <property type="match status" value="1"/>
</dbReference>
<dbReference type="GO" id="GO:0016020">
    <property type="term" value="C:membrane"/>
    <property type="evidence" value="ECO:0007669"/>
    <property type="project" value="UniProtKB-SubCell"/>
</dbReference>
<dbReference type="Pfam" id="PF01145">
    <property type="entry name" value="Band_7"/>
    <property type="match status" value="1"/>
</dbReference>
<dbReference type="PANTHER" id="PTHR42911">
    <property type="entry name" value="MODULATOR OF FTSH PROTEASE HFLC"/>
    <property type="match status" value="1"/>
</dbReference>
<keyword evidence="3 7" id="KW-0812">Transmembrane</keyword>
<keyword evidence="5 7" id="KW-0472">Membrane</keyword>
<keyword evidence="9" id="KW-0378">Hydrolase</keyword>
<evidence type="ECO:0000256" key="4">
    <source>
        <dbReference type="ARBA" id="ARBA00022989"/>
    </source>
</evidence>
<evidence type="ECO:0000313" key="9">
    <source>
        <dbReference type="EMBL" id="PIW66111.1"/>
    </source>
</evidence>
<protein>
    <recommendedName>
        <fullName evidence="6">Protein HflC</fullName>
    </recommendedName>
</protein>
<dbReference type="PIRSF" id="PIRSF005651">
    <property type="entry name" value="HflC"/>
    <property type="match status" value="1"/>
</dbReference>
<comment type="subcellular location">
    <subcellularLocation>
        <location evidence="1">Membrane</location>
        <topology evidence="1">Single-pass membrane protein</topology>
    </subcellularLocation>
</comment>
<comment type="function">
    <text evidence="6">HflC and HflK could regulate a protease.</text>
</comment>
<dbReference type="Proteomes" id="UP000231267">
    <property type="component" value="Unassembled WGS sequence"/>
</dbReference>
<evidence type="ECO:0000256" key="7">
    <source>
        <dbReference type="SAM" id="Phobius"/>
    </source>
</evidence>
<gene>
    <name evidence="9" type="primary">hflC</name>
    <name evidence="9" type="ORF">COW11_05025</name>
</gene>
<dbReference type="GO" id="GO:0006508">
    <property type="term" value="P:proteolysis"/>
    <property type="evidence" value="ECO:0007669"/>
    <property type="project" value="UniProtKB-KW"/>
</dbReference>
<accession>A0A2J0LE26</accession>
<dbReference type="SMART" id="SM00244">
    <property type="entry name" value="PHB"/>
    <property type="match status" value="1"/>
</dbReference>
<evidence type="ECO:0000256" key="1">
    <source>
        <dbReference type="ARBA" id="ARBA00004167"/>
    </source>
</evidence>
<evidence type="ECO:0000313" key="10">
    <source>
        <dbReference type="Proteomes" id="UP000231267"/>
    </source>
</evidence>
<dbReference type="EMBL" id="PFGP01000114">
    <property type="protein sequence ID" value="PIW66111.1"/>
    <property type="molecule type" value="Genomic_DNA"/>
</dbReference>
<feature type="domain" description="Band 7" evidence="8">
    <location>
        <begin position="22"/>
        <end position="215"/>
    </location>
</feature>
<evidence type="ECO:0000256" key="5">
    <source>
        <dbReference type="ARBA" id="ARBA00023136"/>
    </source>
</evidence>
<name>A0A2J0LE26_9BACT</name>
<dbReference type="NCBIfam" id="TIGR01932">
    <property type="entry name" value="hflC"/>
    <property type="match status" value="1"/>
</dbReference>
<comment type="similarity">
    <text evidence="2 6">Belongs to the band 7/mec-2 family. HflC subfamily.</text>
</comment>
<dbReference type="AlphaFoldDB" id="A0A2J0LE26"/>
<evidence type="ECO:0000256" key="6">
    <source>
        <dbReference type="PIRNR" id="PIRNR005651"/>
    </source>
</evidence>
<comment type="caution">
    <text evidence="9">The sequence shown here is derived from an EMBL/GenBank/DDBJ whole genome shotgun (WGS) entry which is preliminary data.</text>
</comment>
<dbReference type="GO" id="GO:0008233">
    <property type="term" value="F:peptidase activity"/>
    <property type="evidence" value="ECO:0007669"/>
    <property type="project" value="UniProtKB-KW"/>
</dbReference>
<dbReference type="SUPFAM" id="SSF117892">
    <property type="entry name" value="Band 7/SPFH domain"/>
    <property type="match status" value="2"/>
</dbReference>
<dbReference type="InterPro" id="IPR001107">
    <property type="entry name" value="Band_7"/>
</dbReference>
<reference evidence="9 10" key="1">
    <citation type="submission" date="2017-09" db="EMBL/GenBank/DDBJ databases">
        <title>Depth-based differentiation of microbial function through sediment-hosted aquifers and enrichment of novel symbionts in the deep terrestrial subsurface.</title>
        <authorList>
            <person name="Probst A.J."/>
            <person name="Ladd B."/>
            <person name="Jarett J.K."/>
            <person name="Geller-Mcgrath D.E."/>
            <person name="Sieber C.M."/>
            <person name="Emerson J.B."/>
            <person name="Anantharaman K."/>
            <person name="Thomas B.C."/>
            <person name="Malmstrom R."/>
            <person name="Stieglmeier M."/>
            <person name="Klingl A."/>
            <person name="Woyke T."/>
            <person name="Ryan C.M."/>
            <person name="Banfield J.F."/>
        </authorList>
    </citation>
    <scope>NUCLEOTIDE SEQUENCE [LARGE SCALE GENOMIC DNA]</scope>
    <source>
        <strain evidence="9">CG12_big_fil_rev_8_21_14_0_65_43_15</strain>
    </source>
</reference>
<keyword evidence="9" id="KW-0645">Protease</keyword>
<evidence type="ECO:0000259" key="8">
    <source>
        <dbReference type="SMART" id="SM00244"/>
    </source>
</evidence>
<sequence>MIKLAYTISAIAIVGFMLLASGVIYTIDETQQVVITQFGQPIGEPINKAGLYFKTPFVQQANYFEKRILEWDGNPNQIPTKDKKYIWVDTTARWRIKDALKFLQSVGNETGAQARLDDIIDSATRDYVTNHNLVEAVRDTNRIIEDLAQVSGDEDSMNQAAEELEKISIGRDKLTRGILEEASLIAPQYGIELIDVRIKRINYVVDVQKKVYERMISERKRAAERYRAEGQGKKAEIEGQREKELNQITSEAYKTAEEIKGKADAEATKIYADAYNNDPELYSFLKTLETYRNTIDADTTVILSTDSEYLQYITNAVKK</sequence>
<proteinExistence type="inferred from homology"/>
<dbReference type="InterPro" id="IPR036013">
    <property type="entry name" value="Band_7/SPFH_dom_sf"/>
</dbReference>
<organism evidence="9 10">
    <name type="scientific">Candidatus Taenaricola geysiri</name>
    <dbReference type="NCBI Taxonomy" id="1974752"/>
    <lineage>
        <taxon>Bacteria</taxon>
        <taxon>Pseudomonadati</taxon>
        <taxon>Candidatus Omnitrophota</taxon>
        <taxon>Candidatus Taenaricola</taxon>
    </lineage>
</organism>
<evidence type="ECO:0000256" key="3">
    <source>
        <dbReference type="ARBA" id="ARBA00022692"/>
    </source>
</evidence>
<dbReference type="InterPro" id="IPR010200">
    <property type="entry name" value="HflC"/>
</dbReference>
<feature type="transmembrane region" description="Helical" evidence="7">
    <location>
        <begin position="7"/>
        <end position="27"/>
    </location>
</feature>
<dbReference type="Gene3D" id="3.30.479.30">
    <property type="entry name" value="Band 7 domain"/>
    <property type="match status" value="1"/>
</dbReference>